<proteinExistence type="predicted"/>
<keyword evidence="2" id="KW-1185">Reference proteome</keyword>
<reference evidence="1" key="1">
    <citation type="journal article" date="2023" name="Plant J.">
        <title>The genome of the king protea, Protea cynaroides.</title>
        <authorList>
            <person name="Chang J."/>
            <person name="Duong T.A."/>
            <person name="Schoeman C."/>
            <person name="Ma X."/>
            <person name="Roodt D."/>
            <person name="Barker N."/>
            <person name="Li Z."/>
            <person name="Van de Peer Y."/>
            <person name="Mizrachi E."/>
        </authorList>
    </citation>
    <scope>NUCLEOTIDE SEQUENCE</scope>
    <source>
        <tissue evidence="1">Young leaves</tissue>
    </source>
</reference>
<accession>A0A9Q0QSE3</accession>
<sequence length="156" mass="17832">MNPMENLATAEKLLQWIKAKYLILIHIHLQAQSGTHNVDLVARVSGGAEWESSLNYSGKIIRHAGGHRHSSSVTGEMPLNVIIDKCMLQEIMLQYKYVSSFIIKLLEEGFYLQEHFLALRRYHLMELADWADLFITSLLHNKWNDAEANQGISAIQ</sequence>
<dbReference type="OrthoDB" id="784472at2759"/>
<dbReference type="Proteomes" id="UP001141806">
    <property type="component" value="Unassembled WGS sequence"/>
</dbReference>
<evidence type="ECO:0000313" key="2">
    <source>
        <dbReference type="Proteomes" id="UP001141806"/>
    </source>
</evidence>
<evidence type="ECO:0008006" key="3">
    <source>
        <dbReference type="Google" id="ProtNLM"/>
    </source>
</evidence>
<comment type="caution">
    <text evidence="1">The sequence shown here is derived from an EMBL/GenBank/DDBJ whole genome shotgun (WGS) entry which is preliminary data.</text>
</comment>
<evidence type="ECO:0000313" key="1">
    <source>
        <dbReference type="EMBL" id="KAJ4970138.1"/>
    </source>
</evidence>
<gene>
    <name evidence="1" type="ORF">NE237_003237</name>
</gene>
<dbReference type="AlphaFoldDB" id="A0A9Q0QSE3"/>
<dbReference type="EMBL" id="JAMYWD010000005">
    <property type="protein sequence ID" value="KAJ4970138.1"/>
    <property type="molecule type" value="Genomic_DNA"/>
</dbReference>
<name>A0A9Q0QSE3_9MAGN</name>
<protein>
    <recommendedName>
        <fullName evidence="3">Gamma-tubulin complex component</fullName>
    </recommendedName>
</protein>
<organism evidence="1 2">
    <name type="scientific">Protea cynaroides</name>
    <dbReference type="NCBI Taxonomy" id="273540"/>
    <lineage>
        <taxon>Eukaryota</taxon>
        <taxon>Viridiplantae</taxon>
        <taxon>Streptophyta</taxon>
        <taxon>Embryophyta</taxon>
        <taxon>Tracheophyta</taxon>
        <taxon>Spermatophyta</taxon>
        <taxon>Magnoliopsida</taxon>
        <taxon>Proteales</taxon>
        <taxon>Proteaceae</taxon>
        <taxon>Protea</taxon>
    </lineage>
</organism>